<dbReference type="EMBL" id="AZJE01000034">
    <property type="protein sequence ID" value="ETD16976.1"/>
    <property type="molecule type" value="Genomic_DNA"/>
</dbReference>
<sequence>MDVVDKLKAELCKFVSTKLGAKYADRLSIMKIVDKYDSHVGTVEGLSVDCITIHNRLLVVRYNQERHTLEDINRIYNSVNDVIRDNTASVVCIPDDVNIASMSASDFGDLINKQLEIYKMVSQRPVYMSDAWEINDDSVMSSWRGSPPAPSLAGVSGMMLHGLGYVPRRL</sequence>
<dbReference type="STRING" id="1073376.HMPREF1202_02434"/>
<dbReference type="Proteomes" id="UP000018683">
    <property type="component" value="Unassembled WGS sequence"/>
</dbReference>
<evidence type="ECO:0000313" key="2">
    <source>
        <dbReference type="Proteomes" id="UP000018683"/>
    </source>
</evidence>
<comment type="caution">
    <text evidence="1">The sequence shown here is derived from an EMBL/GenBank/DDBJ whole genome shotgun (WGS) entry which is preliminary data.</text>
</comment>
<dbReference type="HOGENOM" id="CLU_1569543_0_0_9"/>
<dbReference type="RefSeq" id="WP_023923008.1">
    <property type="nucleotide sequence ID" value="NZ_KI669410.1"/>
</dbReference>
<accession>V8BR90</accession>
<name>V8BR90_9FIRM</name>
<organism evidence="1 2">
    <name type="scientific">[Ruminococcus] lactaris CC59_002D</name>
    <dbReference type="NCBI Taxonomy" id="1073376"/>
    <lineage>
        <taxon>Bacteria</taxon>
        <taxon>Bacillati</taxon>
        <taxon>Bacillota</taxon>
        <taxon>Clostridia</taxon>
        <taxon>Lachnospirales</taxon>
        <taxon>Lachnospiraceae</taxon>
        <taxon>Mediterraneibacter</taxon>
    </lineage>
</organism>
<gene>
    <name evidence="1" type="ORF">HMPREF1202_02434</name>
</gene>
<dbReference type="AlphaFoldDB" id="V8BR90"/>
<protein>
    <submittedName>
        <fullName evidence="1">Uncharacterized protein</fullName>
    </submittedName>
</protein>
<evidence type="ECO:0000313" key="1">
    <source>
        <dbReference type="EMBL" id="ETD16976.1"/>
    </source>
</evidence>
<proteinExistence type="predicted"/>
<reference evidence="1 2" key="1">
    <citation type="submission" date="2013-10" db="EMBL/GenBank/DDBJ databases">
        <title>The Genome Sequence of Ruminococcus lactaris CC59_002D.</title>
        <authorList>
            <consortium name="The Broad Institute Genomics Platform"/>
            <person name="Earl A."/>
            <person name="Allen-Vercoe E."/>
            <person name="Daigneault M."/>
            <person name="Young S.K."/>
            <person name="Zeng Q."/>
            <person name="Gargeya S."/>
            <person name="Fitzgerald M."/>
            <person name="Abouelleil A."/>
            <person name="Alvarado L."/>
            <person name="Chapman S.B."/>
            <person name="Gainer-Dewar J."/>
            <person name="Goldberg J."/>
            <person name="Griggs A."/>
            <person name="Gujja S."/>
            <person name="Hansen M."/>
            <person name="Howarth C."/>
            <person name="Imamovic A."/>
            <person name="Ireland A."/>
            <person name="Larimer J."/>
            <person name="McCowan C."/>
            <person name="Murphy C."/>
            <person name="Pearson M."/>
            <person name="Poon T.W."/>
            <person name="Priest M."/>
            <person name="Roberts A."/>
            <person name="Saif S."/>
            <person name="Shea T."/>
            <person name="Sykes S."/>
            <person name="Wortman J."/>
            <person name="Nusbaum C."/>
            <person name="Birren B."/>
        </authorList>
    </citation>
    <scope>NUCLEOTIDE SEQUENCE [LARGE SCALE GENOMIC DNA]</scope>
    <source>
        <strain evidence="1 2">CC59_002D</strain>
    </source>
</reference>